<keyword evidence="1" id="KW-1133">Transmembrane helix</keyword>
<evidence type="ECO:0000313" key="2">
    <source>
        <dbReference type="EMBL" id="TVV74588.1"/>
    </source>
</evidence>
<reference evidence="2 3" key="1">
    <citation type="submission" date="2019-07" db="EMBL/GenBank/DDBJ databases">
        <title>Sphingomonas solaris sp. nov., isolated from a solar panel from Boston, Massachusetts.</title>
        <authorList>
            <person name="Tanner K."/>
            <person name="Pascual J."/>
            <person name="Mancuso C."/>
            <person name="Pereto J."/>
            <person name="Khalil A."/>
            <person name="Vilanova C."/>
        </authorList>
    </citation>
    <scope>NUCLEOTIDE SEQUENCE [LARGE SCALE GENOMIC DNA]</scope>
    <source>
        <strain evidence="2 3">R4DWN</strain>
    </source>
</reference>
<dbReference type="Proteomes" id="UP000318681">
    <property type="component" value="Unassembled WGS sequence"/>
</dbReference>
<dbReference type="EMBL" id="VNIM01000031">
    <property type="protein sequence ID" value="TVV74588.1"/>
    <property type="molecule type" value="Genomic_DNA"/>
</dbReference>
<keyword evidence="1" id="KW-0812">Transmembrane</keyword>
<dbReference type="RefSeq" id="WP_145150538.1">
    <property type="nucleotide sequence ID" value="NZ_VNIM01000031.1"/>
</dbReference>
<comment type="caution">
    <text evidence="2">The sequence shown here is derived from an EMBL/GenBank/DDBJ whole genome shotgun (WGS) entry which is preliminary data.</text>
</comment>
<accession>A0A558R5F9</accession>
<dbReference type="AlphaFoldDB" id="A0A558R5F9"/>
<evidence type="ECO:0000256" key="1">
    <source>
        <dbReference type="SAM" id="Phobius"/>
    </source>
</evidence>
<sequence>MSATTTDTARAVPYQASRRTLGRASLAALGAGAAIVLLFVMPAEYGIDPTGVGGALGLTRMSGEQAEAAEDSTPATPADAAPVALRPQTKATIDKLTPMRSDERKLTIAPHEGIELKARMKAGDALVFRWTATGPLKMDMHGEPGPPSTDFSTYWKEKGLTTAQGDFTAPFAGIHGWYWRNQGETPVTLTLNTTGFYAELFRPAE</sequence>
<organism evidence="2 3">
    <name type="scientific">Alterirhizorhabdus solaris</name>
    <dbReference type="NCBI Taxonomy" id="2529389"/>
    <lineage>
        <taxon>Bacteria</taxon>
        <taxon>Pseudomonadati</taxon>
        <taxon>Pseudomonadota</taxon>
        <taxon>Alphaproteobacteria</taxon>
        <taxon>Sphingomonadales</taxon>
        <taxon>Rhizorhabdaceae</taxon>
        <taxon>Alterirhizorhabdus</taxon>
    </lineage>
</organism>
<keyword evidence="1" id="KW-0472">Membrane</keyword>
<keyword evidence="3" id="KW-1185">Reference proteome</keyword>
<feature type="transmembrane region" description="Helical" evidence="1">
    <location>
        <begin position="21"/>
        <end position="41"/>
    </location>
</feature>
<name>A0A558R5F9_9SPHN</name>
<evidence type="ECO:0008006" key="4">
    <source>
        <dbReference type="Google" id="ProtNLM"/>
    </source>
</evidence>
<dbReference type="OrthoDB" id="952847at2"/>
<protein>
    <recommendedName>
        <fullName evidence="4">Transmembrane anchor protein</fullName>
    </recommendedName>
</protein>
<proteinExistence type="predicted"/>
<gene>
    <name evidence="2" type="ORF">FOY91_09460</name>
</gene>
<evidence type="ECO:0000313" key="3">
    <source>
        <dbReference type="Proteomes" id="UP000318681"/>
    </source>
</evidence>